<reference evidence="2 3" key="1">
    <citation type="submission" date="2021-07" db="EMBL/GenBank/DDBJ databases">
        <title>A novel phosphonate cluster across the Pantoea species complex is important for pathogenicity in onion.</title>
        <authorList>
            <person name="Zhao M."/>
            <person name="Stice S."/>
            <person name="Shin G.Y."/>
            <person name="Coutinho T."/>
            <person name="Gitaitis R."/>
            <person name="Kvitko B."/>
            <person name="Dutta B."/>
        </authorList>
    </citation>
    <scope>NUCLEOTIDE SEQUENCE [LARGE SCALE GENOMIC DNA]</scope>
    <source>
        <strain evidence="2 3">BD 382</strain>
    </source>
</reference>
<protein>
    <recommendedName>
        <fullName evidence="1">CdiI immunity protein domain-containing protein</fullName>
    </recommendedName>
</protein>
<dbReference type="Proteomes" id="UP001197236">
    <property type="component" value="Unassembled WGS sequence"/>
</dbReference>
<comment type="caution">
    <text evidence="2">The sequence shown here is derived from an EMBL/GenBank/DDBJ whole genome shotgun (WGS) entry which is preliminary data.</text>
</comment>
<name>A0ABS6VC79_9GAMM</name>
<feature type="domain" description="CdiI immunity protein" evidence="1">
    <location>
        <begin position="6"/>
        <end position="94"/>
    </location>
</feature>
<keyword evidence="3" id="KW-1185">Reference proteome</keyword>
<evidence type="ECO:0000259" key="1">
    <source>
        <dbReference type="Pfam" id="PF18593"/>
    </source>
</evidence>
<dbReference type="InterPro" id="IPR041129">
    <property type="entry name" value="CdiI_2"/>
</dbReference>
<evidence type="ECO:0000313" key="3">
    <source>
        <dbReference type="Proteomes" id="UP001197236"/>
    </source>
</evidence>
<accession>A0ABS6VC79</accession>
<organism evidence="2 3">
    <name type="scientific">Pantoea allii</name>
    <dbReference type="NCBI Taxonomy" id="574096"/>
    <lineage>
        <taxon>Bacteria</taxon>
        <taxon>Pseudomonadati</taxon>
        <taxon>Pseudomonadota</taxon>
        <taxon>Gammaproteobacteria</taxon>
        <taxon>Enterobacterales</taxon>
        <taxon>Erwiniaceae</taxon>
        <taxon>Pantoea</taxon>
    </lineage>
</organism>
<dbReference type="Pfam" id="PF18593">
    <property type="entry name" value="CdiI_2"/>
    <property type="match status" value="1"/>
</dbReference>
<dbReference type="EMBL" id="JAHVXZ010000002">
    <property type="protein sequence ID" value="MBW1256680.1"/>
    <property type="molecule type" value="Genomic_DNA"/>
</dbReference>
<proteinExistence type="predicted"/>
<sequence length="100" mass="11288">MKNINVHVLDSLIAIYFGQDYDLFGSGESVDAQIDVWIADTPPATRHGLIGDIDQFIQECDNLEDDFESRYGNEFSTQLWDTTPANFLSLLRKKVSDSLS</sequence>
<dbReference type="RefSeq" id="WP_218994826.1">
    <property type="nucleotide sequence ID" value="NZ_JAHVXU010000002.1"/>
</dbReference>
<evidence type="ECO:0000313" key="2">
    <source>
        <dbReference type="EMBL" id="MBW1256680.1"/>
    </source>
</evidence>
<gene>
    <name evidence="2" type="ORF">KYI95_05590</name>
</gene>